<name>D6Y317_THEBD</name>
<reference evidence="1 2" key="1">
    <citation type="submission" date="2010-01" db="EMBL/GenBank/DDBJ databases">
        <title>The complete genome of Thermobispora bispora DSM 43833.</title>
        <authorList>
            <consortium name="US DOE Joint Genome Institute (JGI-PGF)"/>
            <person name="Lucas S."/>
            <person name="Copeland A."/>
            <person name="Lapidus A."/>
            <person name="Glavina del Rio T."/>
            <person name="Dalin E."/>
            <person name="Tice H."/>
            <person name="Bruce D."/>
            <person name="Goodwin L."/>
            <person name="Pitluck S."/>
            <person name="Kyrpides N."/>
            <person name="Mavromatis K."/>
            <person name="Ivanova N."/>
            <person name="Mikhailova N."/>
            <person name="Chertkov O."/>
            <person name="Brettin T."/>
            <person name="Detter J.C."/>
            <person name="Han C."/>
            <person name="Larimer F."/>
            <person name="Land M."/>
            <person name="Hauser L."/>
            <person name="Markowitz V."/>
            <person name="Cheng J.-F."/>
            <person name="Hugenholtz P."/>
            <person name="Woyke T."/>
            <person name="Wu D."/>
            <person name="Jando M."/>
            <person name="Schneider S."/>
            <person name="Klenk H.-P."/>
            <person name="Eisen J.A."/>
        </authorList>
    </citation>
    <scope>NUCLEOTIDE SEQUENCE [LARGE SCALE GENOMIC DNA]</scope>
    <source>
        <strain evidence="2">ATCC 19993 / DSM 43833 / CBS 139.67 / JCM 10125 / KCTC 9307 / NBRC 14880 / R51</strain>
    </source>
</reference>
<proteinExistence type="predicted"/>
<evidence type="ECO:0000313" key="1">
    <source>
        <dbReference type="EMBL" id="ADG88892.1"/>
    </source>
</evidence>
<dbReference type="EMBL" id="CP001874">
    <property type="protein sequence ID" value="ADG88892.1"/>
    <property type="molecule type" value="Genomic_DNA"/>
</dbReference>
<protein>
    <submittedName>
        <fullName evidence="1">Uncharacterized protein</fullName>
    </submittedName>
</protein>
<evidence type="ECO:0000313" key="2">
    <source>
        <dbReference type="Proteomes" id="UP000006640"/>
    </source>
</evidence>
<dbReference type="AlphaFoldDB" id="D6Y317"/>
<sequence>MSDYIAGTRIEALDFPPAVSASNNTQIDNFASANYSPGNPEVSVTFIAPTSGRVWVIIGGGIGNSSGADRIFLSPEIRLNNSAGSVIVSPSAPAHGFGSFKGAASFHYGSRRTLVTGLIPGQTISPE</sequence>
<dbReference type="Proteomes" id="UP000006640">
    <property type="component" value="Chromosome"/>
</dbReference>
<keyword evidence="2" id="KW-1185">Reference proteome</keyword>
<accession>D6Y317</accession>
<organism evidence="1 2">
    <name type="scientific">Thermobispora bispora (strain ATCC 19993 / DSM 43833 / CBS 139.67 / JCM 10125 / KCTC 9307 / NBRC 14880 / R51)</name>
    <dbReference type="NCBI Taxonomy" id="469371"/>
    <lineage>
        <taxon>Bacteria</taxon>
        <taxon>Bacillati</taxon>
        <taxon>Actinomycetota</taxon>
        <taxon>Actinomycetes</taxon>
        <taxon>Streptosporangiales</taxon>
        <taxon>Streptosporangiaceae</taxon>
        <taxon>Thermobispora</taxon>
    </lineage>
</organism>
<dbReference type="RefSeq" id="WP_013132425.1">
    <property type="nucleotide sequence ID" value="NC_014165.1"/>
</dbReference>
<dbReference type="STRING" id="469371.Tbis_2181"/>
<dbReference type="KEGG" id="tbi:Tbis_2181"/>
<gene>
    <name evidence="1" type="ordered locus">Tbis_2181</name>
</gene>
<dbReference type="HOGENOM" id="CLU_1712398_0_0_11"/>
<dbReference type="OrthoDB" id="3538321at2"/>